<feature type="domain" description="Fatty acid hydroxylase" evidence="6">
    <location>
        <begin position="135"/>
        <end position="262"/>
    </location>
</feature>
<proteinExistence type="predicted"/>
<evidence type="ECO:0000256" key="4">
    <source>
        <dbReference type="ARBA" id="ARBA00023136"/>
    </source>
</evidence>
<keyword evidence="2 5" id="KW-0812">Transmembrane</keyword>
<comment type="caution">
    <text evidence="7">The sequence shown here is derived from an EMBL/GenBank/DDBJ whole genome shotgun (WGS) entry which is preliminary data.</text>
</comment>
<evidence type="ECO:0000259" key="6">
    <source>
        <dbReference type="Pfam" id="PF04116"/>
    </source>
</evidence>
<keyword evidence="3 5" id="KW-1133">Transmembrane helix</keyword>
<gene>
    <name evidence="7" type="ORF">BASA50_002894</name>
</gene>
<dbReference type="InterPro" id="IPR006694">
    <property type="entry name" value="Fatty_acid_hydroxylase"/>
</dbReference>
<evidence type="ECO:0000313" key="7">
    <source>
        <dbReference type="EMBL" id="KAH6599551.1"/>
    </source>
</evidence>
<dbReference type="InterPro" id="IPR050307">
    <property type="entry name" value="Sterol_Desaturase_Related"/>
</dbReference>
<organism evidence="7 8">
    <name type="scientific">Batrachochytrium salamandrivorans</name>
    <dbReference type="NCBI Taxonomy" id="1357716"/>
    <lineage>
        <taxon>Eukaryota</taxon>
        <taxon>Fungi</taxon>
        <taxon>Fungi incertae sedis</taxon>
        <taxon>Chytridiomycota</taxon>
        <taxon>Chytridiomycota incertae sedis</taxon>
        <taxon>Chytridiomycetes</taxon>
        <taxon>Rhizophydiales</taxon>
        <taxon>Rhizophydiales incertae sedis</taxon>
        <taxon>Batrachochytrium</taxon>
    </lineage>
</organism>
<dbReference type="Proteomes" id="UP001648503">
    <property type="component" value="Unassembled WGS sequence"/>
</dbReference>
<dbReference type="PANTHER" id="PTHR11863">
    <property type="entry name" value="STEROL DESATURASE"/>
    <property type="match status" value="1"/>
</dbReference>
<sequence length="281" mass="31073">MSNTTAILDYTFKISMLDTPSLNFTAYIATVVAQTSTQPTAAFITDVAYNSFGSLAVMLIILLVLQMLQHHLKANPTVFVRYPALTTKEPHPHTSIAVSVLVAILFGLAMAIAGITTSNPLPPTLGMALFRLAGTLFVYDFGLYLVHVMQHFFPICVKYHKIHHEVALYASDVTNGALPDFVEAFVPILIVPTIMQFNIIEVWVLASLLQIHGAIAHAGCSIPIMDWCEFALVGPRFHSVHHLLHRGNYGTLFTIWDHIVGTAISTDEANKRVWRYRGKSS</sequence>
<keyword evidence="8" id="KW-1185">Reference proteome</keyword>
<accession>A0ABQ8FMP9</accession>
<evidence type="ECO:0000256" key="1">
    <source>
        <dbReference type="ARBA" id="ARBA00004370"/>
    </source>
</evidence>
<keyword evidence="4 5" id="KW-0472">Membrane</keyword>
<evidence type="ECO:0000256" key="3">
    <source>
        <dbReference type="ARBA" id="ARBA00022989"/>
    </source>
</evidence>
<evidence type="ECO:0000256" key="5">
    <source>
        <dbReference type="SAM" id="Phobius"/>
    </source>
</evidence>
<feature type="transmembrane region" description="Helical" evidence="5">
    <location>
        <begin position="96"/>
        <end position="116"/>
    </location>
</feature>
<feature type="transmembrane region" description="Helical" evidence="5">
    <location>
        <begin position="128"/>
        <end position="146"/>
    </location>
</feature>
<dbReference type="Pfam" id="PF04116">
    <property type="entry name" value="FA_hydroxylase"/>
    <property type="match status" value="1"/>
</dbReference>
<evidence type="ECO:0000313" key="8">
    <source>
        <dbReference type="Proteomes" id="UP001648503"/>
    </source>
</evidence>
<evidence type="ECO:0000256" key="2">
    <source>
        <dbReference type="ARBA" id="ARBA00022692"/>
    </source>
</evidence>
<comment type="subcellular location">
    <subcellularLocation>
        <location evidence="1">Membrane</location>
    </subcellularLocation>
</comment>
<name>A0ABQ8FMP9_9FUNG</name>
<feature type="transmembrane region" description="Helical" evidence="5">
    <location>
        <begin position="47"/>
        <end position="65"/>
    </location>
</feature>
<reference evidence="7 8" key="1">
    <citation type="submission" date="2021-02" db="EMBL/GenBank/DDBJ databases">
        <title>Variation within the Batrachochytrium salamandrivorans European outbreak.</title>
        <authorList>
            <person name="Kelly M."/>
            <person name="Pasmans F."/>
            <person name="Shea T.P."/>
            <person name="Munoz J.F."/>
            <person name="Carranza S."/>
            <person name="Cuomo C.A."/>
            <person name="Martel A."/>
        </authorList>
    </citation>
    <scope>NUCLEOTIDE SEQUENCE [LARGE SCALE GENOMIC DNA]</scope>
    <source>
        <strain evidence="7 8">AMFP18/2</strain>
    </source>
</reference>
<protein>
    <recommendedName>
        <fullName evidence="6">Fatty acid hydroxylase domain-containing protein</fullName>
    </recommendedName>
</protein>
<dbReference type="EMBL" id="JAFCIX010000063">
    <property type="protein sequence ID" value="KAH6599551.1"/>
    <property type="molecule type" value="Genomic_DNA"/>
</dbReference>